<dbReference type="AlphaFoldDB" id="A0AAV0Q075"/>
<evidence type="ECO:0000313" key="2">
    <source>
        <dbReference type="Proteomes" id="UP001154282"/>
    </source>
</evidence>
<gene>
    <name evidence="1" type="ORF">LITE_LOCUS40897</name>
</gene>
<comment type="caution">
    <text evidence="1">The sequence shown here is derived from an EMBL/GenBank/DDBJ whole genome shotgun (WGS) entry which is preliminary data.</text>
</comment>
<protein>
    <submittedName>
        <fullName evidence="1">Uncharacterized protein</fullName>
    </submittedName>
</protein>
<proteinExistence type="predicted"/>
<organism evidence="1 2">
    <name type="scientific">Linum tenue</name>
    <dbReference type="NCBI Taxonomy" id="586396"/>
    <lineage>
        <taxon>Eukaryota</taxon>
        <taxon>Viridiplantae</taxon>
        <taxon>Streptophyta</taxon>
        <taxon>Embryophyta</taxon>
        <taxon>Tracheophyta</taxon>
        <taxon>Spermatophyta</taxon>
        <taxon>Magnoliopsida</taxon>
        <taxon>eudicotyledons</taxon>
        <taxon>Gunneridae</taxon>
        <taxon>Pentapetalae</taxon>
        <taxon>rosids</taxon>
        <taxon>fabids</taxon>
        <taxon>Malpighiales</taxon>
        <taxon>Linaceae</taxon>
        <taxon>Linum</taxon>
    </lineage>
</organism>
<dbReference type="Proteomes" id="UP001154282">
    <property type="component" value="Unassembled WGS sequence"/>
</dbReference>
<reference evidence="1" key="1">
    <citation type="submission" date="2022-08" db="EMBL/GenBank/DDBJ databases">
        <authorList>
            <person name="Gutierrez-Valencia J."/>
        </authorList>
    </citation>
    <scope>NUCLEOTIDE SEQUENCE</scope>
</reference>
<keyword evidence="2" id="KW-1185">Reference proteome</keyword>
<evidence type="ECO:0000313" key="1">
    <source>
        <dbReference type="EMBL" id="CAI0476716.1"/>
    </source>
</evidence>
<name>A0AAV0Q075_9ROSI</name>
<accession>A0AAV0Q075</accession>
<dbReference type="EMBL" id="CAMGYJ010000009">
    <property type="protein sequence ID" value="CAI0476716.1"/>
    <property type="molecule type" value="Genomic_DNA"/>
</dbReference>
<sequence length="41" mass="4770">MTSCYDRKESIRNFEEIIRSNINNPCPITEISKPTIRSSLI</sequence>